<proteinExistence type="predicted"/>
<dbReference type="Pfam" id="PF22387">
    <property type="entry name" value="PhiCb5_coat"/>
    <property type="match status" value="1"/>
</dbReference>
<evidence type="ECO:0000313" key="1">
    <source>
        <dbReference type="EMBL" id="QDH91476.1"/>
    </source>
</evidence>
<name>A0A514DCY8_9VIRU</name>
<protein>
    <recommendedName>
        <fullName evidence="2">Coat protein</fullName>
    </recommendedName>
</protein>
<dbReference type="Gene3D" id="2.40.160.220">
    <property type="match status" value="1"/>
</dbReference>
<organism evidence="1">
    <name type="scientific">Leviviridae sp</name>
    <dbReference type="NCBI Taxonomy" id="2027243"/>
    <lineage>
        <taxon>Viruses</taxon>
        <taxon>Riboviria</taxon>
        <taxon>Orthornavirae</taxon>
        <taxon>Lenarviricota</taxon>
        <taxon>Leviviricetes</taxon>
        <taxon>Norzivirales</taxon>
        <taxon>Fiersviridae</taxon>
    </lineage>
</organism>
<gene>
    <name evidence="1" type="ORF">H1Bulk29482_000002</name>
</gene>
<reference evidence="1" key="1">
    <citation type="submission" date="2019-05" db="EMBL/GenBank/DDBJ databases">
        <title>Metatranscriptomic reconstruction reveals RNA viruses with the potential to shape carbon cycling in soil.</title>
        <authorList>
            <person name="Starr E.P."/>
            <person name="Nuccio E."/>
            <person name="Pett-Ridge J."/>
            <person name="Banfield J.F."/>
            <person name="Firestone M.K."/>
        </authorList>
    </citation>
    <scope>NUCLEOTIDE SEQUENCE</scope>
    <source>
        <strain evidence="1">H1_Bulk_29_scaffold_482</strain>
    </source>
</reference>
<evidence type="ECO:0008006" key="2">
    <source>
        <dbReference type="Google" id="ProtNLM"/>
    </source>
</evidence>
<dbReference type="InterPro" id="IPR054457">
    <property type="entry name" value="PhiCb5_coat"/>
</dbReference>
<accession>A0A514DCY8</accession>
<sequence>MFSDTITFTDLHGTTDYTLTRINQDGYSSEYLLRQSTYDMRLTIKNISYTDKKSGVVYDRHTVQLTETTYAVAPATRNVVRKSYLVFEVAQGDTVASAVEVALGLANFCAASTGANLLKMANFES</sequence>
<dbReference type="EMBL" id="MN036262">
    <property type="protein sequence ID" value="QDH91476.1"/>
    <property type="molecule type" value="Genomic_RNA"/>
</dbReference>